<dbReference type="Proteomes" id="UP001218218">
    <property type="component" value="Unassembled WGS sequence"/>
</dbReference>
<keyword evidence="3" id="KW-1185">Reference proteome</keyword>
<accession>A0AAD7ECN6</accession>
<dbReference type="Pfam" id="PF20209">
    <property type="entry name" value="DUF6570"/>
    <property type="match status" value="1"/>
</dbReference>
<protein>
    <recommendedName>
        <fullName evidence="1">DUF6570 domain-containing protein</fullName>
    </recommendedName>
</protein>
<name>A0AAD7ECN6_9AGAR</name>
<feature type="domain" description="DUF6570" evidence="1">
    <location>
        <begin position="2"/>
        <end position="76"/>
    </location>
</feature>
<gene>
    <name evidence="2" type="ORF">DFH08DRAFT_717988</name>
</gene>
<reference evidence="2" key="1">
    <citation type="submission" date="2023-03" db="EMBL/GenBank/DDBJ databases">
        <title>Massive genome expansion in bonnet fungi (Mycena s.s.) driven by repeated elements and novel gene families across ecological guilds.</title>
        <authorList>
            <consortium name="Lawrence Berkeley National Laboratory"/>
            <person name="Harder C.B."/>
            <person name="Miyauchi S."/>
            <person name="Viragh M."/>
            <person name="Kuo A."/>
            <person name="Thoen E."/>
            <person name="Andreopoulos B."/>
            <person name="Lu D."/>
            <person name="Skrede I."/>
            <person name="Drula E."/>
            <person name="Henrissat B."/>
            <person name="Morin E."/>
            <person name="Kohler A."/>
            <person name="Barry K."/>
            <person name="LaButti K."/>
            <person name="Morin E."/>
            <person name="Salamov A."/>
            <person name="Lipzen A."/>
            <person name="Mereny Z."/>
            <person name="Hegedus B."/>
            <person name="Baldrian P."/>
            <person name="Stursova M."/>
            <person name="Weitz H."/>
            <person name="Taylor A."/>
            <person name="Grigoriev I.V."/>
            <person name="Nagy L.G."/>
            <person name="Martin F."/>
            <person name="Kauserud H."/>
        </authorList>
    </citation>
    <scope>NUCLEOTIDE SEQUENCE</scope>
    <source>
        <strain evidence="2">CBHHK002</strain>
    </source>
</reference>
<sequence length="240" mass="26997">MFATPIRKVYDTLPISRDELSEVLAFVFLGSAKPTDAEFVRTPMFVRRQRVKDALDWLKLNHRDYTALEISIANLNDLPEAGIPCGVDWKQTEEGESNLVPEAMSIDNPGDVDEGTTTGPCSFAVAGLTGEQYAMDDIRTLKIKALDHLKNGGKTLGIGQAETPESTFSNLQLYPQTFPWLFPYGHGGIGHPSHKRFISEAEHKRHLLMYHDKRFQLDLYFPMVAFNDVQIKQAKRAVIC</sequence>
<proteinExistence type="predicted"/>
<dbReference type="EMBL" id="JARIHO010000074">
    <property type="protein sequence ID" value="KAJ7311791.1"/>
    <property type="molecule type" value="Genomic_DNA"/>
</dbReference>
<dbReference type="AlphaFoldDB" id="A0AAD7ECN6"/>
<organism evidence="2 3">
    <name type="scientific">Mycena albidolilacea</name>
    <dbReference type="NCBI Taxonomy" id="1033008"/>
    <lineage>
        <taxon>Eukaryota</taxon>
        <taxon>Fungi</taxon>
        <taxon>Dikarya</taxon>
        <taxon>Basidiomycota</taxon>
        <taxon>Agaricomycotina</taxon>
        <taxon>Agaricomycetes</taxon>
        <taxon>Agaricomycetidae</taxon>
        <taxon>Agaricales</taxon>
        <taxon>Marasmiineae</taxon>
        <taxon>Mycenaceae</taxon>
        <taxon>Mycena</taxon>
    </lineage>
</organism>
<evidence type="ECO:0000313" key="3">
    <source>
        <dbReference type="Proteomes" id="UP001218218"/>
    </source>
</evidence>
<evidence type="ECO:0000313" key="2">
    <source>
        <dbReference type="EMBL" id="KAJ7311791.1"/>
    </source>
</evidence>
<dbReference type="InterPro" id="IPR046700">
    <property type="entry name" value="DUF6570"/>
</dbReference>
<comment type="caution">
    <text evidence="2">The sequence shown here is derived from an EMBL/GenBank/DDBJ whole genome shotgun (WGS) entry which is preliminary data.</text>
</comment>
<evidence type="ECO:0000259" key="1">
    <source>
        <dbReference type="Pfam" id="PF20209"/>
    </source>
</evidence>